<gene>
    <name evidence="2" type="ORF">CH63R_00027</name>
</gene>
<protein>
    <submittedName>
        <fullName evidence="2">Uncharacterized protein</fullName>
    </submittedName>
</protein>
<keyword evidence="3" id="KW-1185">Reference proteome</keyword>
<feature type="region of interest" description="Disordered" evidence="1">
    <location>
        <begin position="33"/>
        <end position="62"/>
    </location>
</feature>
<dbReference type="VEuPathDB" id="FungiDB:CH63R_00027"/>
<evidence type="ECO:0000313" key="3">
    <source>
        <dbReference type="Proteomes" id="UP000092177"/>
    </source>
</evidence>
<evidence type="ECO:0000256" key="1">
    <source>
        <dbReference type="SAM" id="MobiDB-lite"/>
    </source>
</evidence>
<evidence type="ECO:0000313" key="2">
    <source>
        <dbReference type="EMBL" id="OBR14847.1"/>
    </source>
</evidence>
<reference evidence="3" key="1">
    <citation type="journal article" date="2017" name="BMC Genomics">
        <title>Gapless genome assembly of Colletotrichum higginsianum reveals chromosome structure and association of transposable elements with secondary metabolite gene clusters.</title>
        <authorList>
            <person name="Dallery J.-F."/>
            <person name="Lapalu N."/>
            <person name="Zampounis A."/>
            <person name="Pigne S."/>
            <person name="Luyten I."/>
            <person name="Amselem J."/>
            <person name="Wittenberg A.H.J."/>
            <person name="Zhou S."/>
            <person name="de Queiroz M.V."/>
            <person name="Robin G.P."/>
            <person name="Auger A."/>
            <person name="Hainaut M."/>
            <person name="Henrissat B."/>
            <person name="Kim K.-T."/>
            <person name="Lee Y.-H."/>
            <person name="Lespinet O."/>
            <person name="Schwartz D.C."/>
            <person name="Thon M.R."/>
            <person name="O'Connell R.J."/>
        </authorList>
    </citation>
    <scope>NUCLEOTIDE SEQUENCE [LARGE SCALE GENOMIC DNA]</scope>
    <source>
        <strain evidence="3">IMI 349063</strain>
    </source>
</reference>
<proteinExistence type="predicted"/>
<dbReference type="GeneID" id="28859109"/>
<organism evidence="2 3">
    <name type="scientific">Colletotrichum higginsianum (strain IMI 349063)</name>
    <name type="common">Crucifer anthracnose fungus</name>
    <dbReference type="NCBI Taxonomy" id="759273"/>
    <lineage>
        <taxon>Eukaryota</taxon>
        <taxon>Fungi</taxon>
        <taxon>Dikarya</taxon>
        <taxon>Ascomycota</taxon>
        <taxon>Pezizomycotina</taxon>
        <taxon>Sordariomycetes</taxon>
        <taxon>Hypocreomycetidae</taxon>
        <taxon>Glomerellales</taxon>
        <taxon>Glomerellaceae</taxon>
        <taxon>Colletotrichum</taxon>
        <taxon>Colletotrichum destructivum species complex</taxon>
    </lineage>
</organism>
<dbReference type="AlphaFoldDB" id="A0A1B7YS34"/>
<dbReference type="KEGG" id="chig:CH63R_00027"/>
<accession>A0A1B7YS34</accession>
<dbReference type="EMBL" id="LTAN01000001">
    <property type="protein sequence ID" value="OBR14847.1"/>
    <property type="molecule type" value="Genomic_DNA"/>
</dbReference>
<dbReference type="RefSeq" id="XP_018163364.1">
    <property type="nucleotide sequence ID" value="XM_018295002.1"/>
</dbReference>
<comment type="caution">
    <text evidence="2">The sequence shown here is derived from an EMBL/GenBank/DDBJ whole genome shotgun (WGS) entry which is preliminary data.</text>
</comment>
<sequence length="62" mass="6862">MPITVVIGKIEAQAGSLWSIYSTLHSLPTQGIQATQRGVGPMRKDETDDQPESIPKRKRSQQ</sequence>
<name>A0A1B7YS34_COLHI</name>
<dbReference type="Proteomes" id="UP000092177">
    <property type="component" value="Chromosome 1"/>
</dbReference>